<evidence type="ECO:0000256" key="1">
    <source>
        <dbReference type="SAM" id="SignalP"/>
    </source>
</evidence>
<dbReference type="AlphaFoldDB" id="F9WMK8"/>
<protein>
    <submittedName>
        <fullName evidence="2">Uncharacterized protein</fullName>
    </submittedName>
</protein>
<sequence>MTMLRVGLLLACFTVCAFAAGREVENENTTIKPLEVMNASFQELKLEECATALLCLWLEVVQLPRRRMIERIDTVFKQFESVVNVTAERAMLEEDETFTNSLEARDVLHGMRSKLETAEQLTKKLESGKTELLTELEKDDTVVGDMPLALSSVSAAAAKFAGTQQQVISIPNAKQMVAKMNNFTLGKQIASNITELIMRQWWNESTSSLVNNLQTLINESSEICSRQFASGKKKRWPPCWRTKCYSDVIKLAYSGRGYLTQYMETITSADGLDARNRNVSASLAKLLPNGNLSSIINATARDMVKLRNVKTQLQKARAIYVATVQREKETVPLSGCTDLWKQLLTFVGWE</sequence>
<accession>F9WMK8</accession>
<proteinExistence type="predicted"/>
<feature type="signal peptide" evidence="1">
    <location>
        <begin position="1"/>
        <end position="19"/>
    </location>
</feature>
<organism evidence="2 3">
    <name type="scientific">Trypanosoma vivax (strain Y486)</name>
    <dbReference type="NCBI Taxonomy" id="1055687"/>
    <lineage>
        <taxon>Eukaryota</taxon>
        <taxon>Discoba</taxon>
        <taxon>Euglenozoa</taxon>
        <taxon>Kinetoplastea</taxon>
        <taxon>Metakinetoplastina</taxon>
        <taxon>Trypanosomatida</taxon>
        <taxon>Trypanosomatidae</taxon>
        <taxon>Trypanosoma</taxon>
        <taxon>Duttonella</taxon>
    </lineage>
</organism>
<feature type="chain" id="PRO_5003394907" evidence="1">
    <location>
        <begin position="20"/>
        <end position="350"/>
    </location>
</feature>
<name>F9WMK8_TRYVY</name>
<dbReference type="EMBL" id="CAEX01001793">
    <property type="protein sequence ID" value="CCD18765.1"/>
    <property type="molecule type" value="Genomic_DNA"/>
</dbReference>
<evidence type="ECO:0000313" key="3">
    <source>
        <dbReference type="Proteomes" id="UP000009027"/>
    </source>
</evidence>
<reference evidence="2 3" key="1">
    <citation type="journal article" date="2012" name="Proc. Natl. Acad. Sci. U.S.A.">
        <title>Antigenic diversity is generated by distinct evolutionary mechanisms in African trypanosome species.</title>
        <authorList>
            <person name="Jackson A.P."/>
            <person name="Berry A."/>
            <person name="Aslett M."/>
            <person name="Allison H.C."/>
            <person name="Burton P."/>
            <person name="Vavrova-Anderson J."/>
            <person name="Brown R."/>
            <person name="Browne H."/>
            <person name="Corton N."/>
            <person name="Hauser H."/>
            <person name="Gamble J."/>
            <person name="Gilderthorp R."/>
            <person name="Marcello L."/>
            <person name="McQuillan J."/>
            <person name="Otto T.D."/>
            <person name="Quail M.A."/>
            <person name="Sanders M.J."/>
            <person name="van Tonder A."/>
            <person name="Ginger M.L."/>
            <person name="Field M.C."/>
            <person name="Barry J.D."/>
            <person name="Hertz-Fowler C."/>
            <person name="Berriman M."/>
        </authorList>
    </citation>
    <scope>NUCLEOTIDE SEQUENCE</scope>
    <source>
        <strain evidence="2 3">Y486</strain>
    </source>
</reference>
<gene>
    <name evidence="2" type="ORF">TvY486_0014700</name>
</gene>
<keyword evidence="3" id="KW-1185">Reference proteome</keyword>
<dbReference type="VEuPathDB" id="TriTrypDB:TvY486_0014700"/>
<evidence type="ECO:0000313" key="2">
    <source>
        <dbReference type="EMBL" id="CCD18765.1"/>
    </source>
</evidence>
<dbReference type="Proteomes" id="UP000009027">
    <property type="component" value="Unassembled WGS sequence"/>
</dbReference>
<keyword evidence="1" id="KW-0732">Signal</keyword>